<dbReference type="Pfam" id="PF17820">
    <property type="entry name" value="PDZ_6"/>
    <property type="match status" value="1"/>
</dbReference>
<dbReference type="EMBL" id="AUZZ01000171">
    <property type="protein sequence ID" value="EQD68931.1"/>
    <property type="molecule type" value="Genomic_DNA"/>
</dbReference>
<sequence length="131" mass="13939">KPADDRSAVPGYLGATVQDVLGFARVSTVLIDAPGARAGLRPGDEVVAIDGTKVTGSTWPKDLEGFPPGTEVELTVFRRGFLRRLTATMGTPPPEKYQYAVDPNANDLGKRVYEAWIGAPWEPPRSGATSG</sequence>
<keyword evidence="2" id="KW-0645">Protease</keyword>
<dbReference type="GO" id="GO:0008233">
    <property type="term" value="F:peptidase activity"/>
    <property type="evidence" value="ECO:0007669"/>
    <property type="project" value="UniProtKB-KW"/>
</dbReference>
<protein>
    <submittedName>
        <fullName evidence="2">Protease Do</fullName>
    </submittedName>
</protein>
<dbReference type="Gene3D" id="2.30.42.10">
    <property type="match status" value="1"/>
</dbReference>
<feature type="domain" description="PDZ" evidence="1">
    <location>
        <begin position="1"/>
        <end position="58"/>
    </location>
</feature>
<evidence type="ECO:0000259" key="1">
    <source>
        <dbReference type="PROSITE" id="PS50106"/>
    </source>
</evidence>
<proteinExistence type="predicted"/>
<reference evidence="2" key="1">
    <citation type="submission" date="2013-08" db="EMBL/GenBank/DDBJ databases">
        <authorList>
            <person name="Mendez C."/>
            <person name="Richter M."/>
            <person name="Ferrer M."/>
            <person name="Sanchez J."/>
        </authorList>
    </citation>
    <scope>NUCLEOTIDE SEQUENCE</scope>
</reference>
<dbReference type="PROSITE" id="PS50106">
    <property type="entry name" value="PDZ"/>
    <property type="match status" value="1"/>
</dbReference>
<feature type="non-terminal residue" evidence="2">
    <location>
        <position position="1"/>
    </location>
</feature>
<dbReference type="InterPro" id="IPR036034">
    <property type="entry name" value="PDZ_sf"/>
</dbReference>
<dbReference type="InterPro" id="IPR001478">
    <property type="entry name" value="PDZ"/>
</dbReference>
<reference evidence="2" key="2">
    <citation type="journal article" date="2014" name="ISME J.">
        <title>Microbial stratification in low pH oxic and suboxic macroscopic growths along an acid mine drainage.</title>
        <authorList>
            <person name="Mendez-Garcia C."/>
            <person name="Mesa V."/>
            <person name="Sprenger R.R."/>
            <person name="Richter M."/>
            <person name="Diez M.S."/>
            <person name="Solano J."/>
            <person name="Bargiela R."/>
            <person name="Golyshina O.V."/>
            <person name="Manteca A."/>
            <person name="Ramos J.L."/>
            <person name="Gallego J.R."/>
            <person name="Llorente I."/>
            <person name="Martins Dos Santos V.A."/>
            <person name="Jensen O.N."/>
            <person name="Pelaez A.I."/>
            <person name="Sanchez J."/>
            <person name="Ferrer M."/>
        </authorList>
    </citation>
    <scope>NUCLEOTIDE SEQUENCE</scope>
</reference>
<dbReference type="SUPFAM" id="SSF50156">
    <property type="entry name" value="PDZ domain-like"/>
    <property type="match status" value="1"/>
</dbReference>
<dbReference type="InterPro" id="IPR041489">
    <property type="entry name" value="PDZ_6"/>
</dbReference>
<gene>
    <name evidence="2" type="ORF">B2A_00240</name>
</gene>
<organism evidence="2">
    <name type="scientific">mine drainage metagenome</name>
    <dbReference type="NCBI Taxonomy" id="410659"/>
    <lineage>
        <taxon>unclassified sequences</taxon>
        <taxon>metagenomes</taxon>
        <taxon>ecological metagenomes</taxon>
    </lineage>
</organism>
<evidence type="ECO:0000313" key="2">
    <source>
        <dbReference type="EMBL" id="EQD68931.1"/>
    </source>
</evidence>
<comment type="caution">
    <text evidence="2">The sequence shown here is derived from an EMBL/GenBank/DDBJ whole genome shotgun (WGS) entry which is preliminary data.</text>
</comment>
<dbReference type="SMART" id="SM00228">
    <property type="entry name" value="PDZ"/>
    <property type="match status" value="1"/>
</dbReference>
<keyword evidence="2" id="KW-0378">Hydrolase</keyword>
<dbReference type="GO" id="GO:0006508">
    <property type="term" value="P:proteolysis"/>
    <property type="evidence" value="ECO:0007669"/>
    <property type="project" value="UniProtKB-KW"/>
</dbReference>
<name>T1B7L5_9ZZZZ</name>
<dbReference type="AlphaFoldDB" id="T1B7L5"/>
<accession>T1B7L5</accession>